<evidence type="ECO:0000313" key="7">
    <source>
        <dbReference type="EMBL" id="CAG5097799.1"/>
    </source>
</evidence>
<dbReference type="FunFam" id="3.30.160.60:FF:000110">
    <property type="entry name" value="Zinc finger protein-like"/>
    <property type="match status" value="1"/>
</dbReference>
<dbReference type="PROSITE" id="PS50157">
    <property type="entry name" value="ZINC_FINGER_C2H2_2"/>
    <property type="match status" value="1"/>
</dbReference>
<dbReference type="GO" id="GO:0008270">
    <property type="term" value="F:zinc ion binding"/>
    <property type="evidence" value="ECO:0007669"/>
    <property type="project" value="UniProtKB-KW"/>
</dbReference>
<evidence type="ECO:0000256" key="1">
    <source>
        <dbReference type="ARBA" id="ARBA00022723"/>
    </source>
</evidence>
<protein>
    <submittedName>
        <fullName evidence="7">Isoforms A/B/D/L (Drosophila melanogaster)</fullName>
    </submittedName>
</protein>
<evidence type="ECO:0000256" key="3">
    <source>
        <dbReference type="ARBA" id="ARBA00022771"/>
    </source>
</evidence>
<dbReference type="InterPro" id="IPR013087">
    <property type="entry name" value="Znf_C2H2_type"/>
</dbReference>
<feature type="domain" description="C2H2-type" evidence="6">
    <location>
        <begin position="16"/>
        <end position="43"/>
    </location>
</feature>
<keyword evidence="3 5" id="KW-0863">Zinc-finger</keyword>
<dbReference type="SMART" id="SM00355">
    <property type="entry name" value="ZnF_C2H2"/>
    <property type="match status" value="2"/>
</dbReference>
<sequence>MENPRADYHKRYRGKYSCDDCGKSYTWKPSLTRHKREECGKDPQFSCPFCKIKIRRSGVLKRHLIHVHKWASYTETSHLF</sequence>
<organism evidence="7 8">
    <name type="scientific">Cotesia congregata</name>
    <name type="common">Parasitoid wasp</name>
    <name type="synonym">Apanteles congregatus</name>
    <dbReference type="NCBI Taxonomy" id="51543"/>
    <lineage>
        <taxon>Eukaryota</taxon>
        <taxon>Metazoa</taxon>
        <taxon>Ecdysozoa</taxon>
        <taxon>Arthropoda</taxon>
        <taxon>Hexapoda</taxon>
        <taxon>Insecta</taxon>
        <taxon>Pterygota</taxon>
        <taxon>Neoptera</taxon>
        <taxon>Endopterygota</taxon>
        <taxon>Hymenoptera</taxon>
        <taxon>Apocrita</taxon>
        <taxon>Ichneumonoidea</taxon>
        <taxon>Braconidae</taxon>
        <taxon>Microgastrinae</taxon>
        <taxon>Cotesia</taxon>
    </lineage>
</organism>
<reference evidence="7" key="1">
    <citation type="submission" date="2021-04" db="EMBL/GenBank/DDBJ databases">
        <authorList>
            <person name="Chebbi M.A.C M."/>
        </authorList>
    </citation>
    <scope>NUCLEOTIDE SEQUENCE</scope>
</reference>
<dbReference type="EMBL" id="CAJNRD030001121">
    <property type="protein sequence ID" value="CAG5097799.1"/>
    <property type="molecule type" value="Genomic_DNA"/>
</dbReference>
<keyword evidence="4" id="KW-0862">Zinc</keyword>
<name>A0A8J2HID6_COTCN</name>
<keyword evidence="8" id="KW-1185">Reference proteome</keyword>
<evidence type="ECO:0000256" key="4">
    <source>
        <dbReference type="ARBA" id="ARBA00022833"/>
    </source>
</evidence>
<dbReference type="AlphaFoldDB" id="A0A8J2HID6"/>
<dbReference type="Gene3D" id="3.30.160.60">
    <property type="entry name" value="Classic Zinc Finger"/>
    <property type="match status" value="1"/>
</dbReference>
<dbReference type="PROSITE" id="PS00028">
    <property type="entry name" value="ZINC_FINGER_C2H2_1"/>
    <property type="match status" value="1"/>
</dbReference>
<gene>
    <name evidence="7" type="ORF">HICCMSTLAB_LOCUS8883</name>
</gene>
<evidence type="ECO:0000313" key="8">
    <source>
        <dbReference type="Proteomes" id="UP000786811"/>
    </source>
</evidence>
<accession>A0A8J2HID6</accession>
<dbReference type="Pfam" id="PF00096">
    <property type="entry name" value="zf-C2H2"/>
    <property type="match status" value="1"/>
</dbReference>
<proteinExistence type="predicted"/>
<evidence type="ECO:0000256" key="5">
    <source>
        <dbReference type="PROSITE-ProRule" id="PRU00042"/>
    </source>
</evidence>
<dbReference type="Proteomes" id="UP000786811">
    <property type="component" value="Unassembled WGS sequence"/>
</dbReference>
<dbReference type="OrthoDB" id="10004641at2759"/>
<evidence type="ECO:0000256" key="2">
    <source>
        <dbReference type="ARBA" id="ARBA00022737"/>
    </source>
</evidence>
<comment type="caution">
    <text evidence="7">The sequence shown here is derived from an EMBL/GenBank/DDBJ whole genome shotgun (WGS) entry which is preliminary data.</text>
</comment>
<dbReference type="SUPFAM" id="SSF57667">
    <property type="entry name" value="beta-beta-alpha zinc fingers"/>
    <property type="match status" value="1"/>
</dbReference>
<dbReference type="InterPro" id="IPR036236">
    <property type="entry name" value="Znf_C2H2_sf"/>
</dbReference>
<evidence type="ECO:0000259" key="6">
    <source>
        <dbReference type="PROSITE" id="PS50157"/>
    </source>
</evidence>
<keyword evidence="2" id="KW-0677">Repeat</keyword>
<keyword evidence="1" id="KW-0479">Metal-binding</keyword>